<dbReference type="GO" id="GO:0005524">
    <property type="term" value="F:ATP binding"/>
    <property type="evidence" value="ECO:0007669"/>
    <property type="project" value="UniProtKB-UniRule"/>
</dbReference>
<evidence type="ECO:0000256" key="10">
    <source>
        <dbReference type="SAM" id="MobiDB-lite"/>
    </source>
</evidence>
<evidence type="ECO:0000256" key="3">
    <source>
        <dbReference type="ARBA" id="ARBA00022679"/>
    </source>
</evidence>
<dbReference type="Proteomes" id="UP000240883">
    <property type="component" value="Unassembled WGS sequence"/>
</dbReference>
<dbReference type="SMART" id="SM00220">
    <property type="entry name" value="S_TKc"/>
    <property type="match status" value="1"/>
</dbReference>
<gene>
    <name evidence="12" type="ORF">BS50DRAFT_680117</name>
</gene>
<feature type="region of interest" description="Disordered" evidence="10">
    <location>
        <begin position="228"/>
        <end position="254"/>
    </location>
</feature>
<dbReference type="EC" id="2.7.11.1" evidence="1"/>
<evidence type="ECO:0000256" key="1">
    <source>
        <dbReference type="ARBA" id="ARBA00012513"/>
    </source>
</evidence>
<keyword evidence="6 9" id="KW-0067">ATP-binding</keyword>
<evidence type="ECO:0000313" key="12">
    <source>
        <dbReference type="EMBL" id="PSN62775.1"/>
    </source>
</evidence>
<dbReference type="InterPro" id="IPR011009">
    <property type="entry name" value="Kinase-like_dom_sf"/>
</dbReference>
<dbReference type="InterPro" id="IPR000719">
    <property type="entry name" value="Prot_kinase_dom"/>
</dbReference>
<evidence type="ECO:0000256" key="6">
    <source>
        <dbReference type="ARBA" id="ARBA00022840"/>
    </source>
</evidence>
<name>A0A2T2NBF5_CORCC</name>
<reference evidence="12 13" key="1">
    <citation type="journal article" date="2018" name="Front. Microbiol.">
        <title>Genome-Wide Analysis of Corynespora cassiicola Leaf Fall Disease Putative Effectors.</title>
        <authorList>
            <person name="Lopez D."/>
            <person name="Ribeiro S."/>
            <person name="Label P."/>
            <person name="Fumanal B."/>
            <person name="Venisse J.S."/>
            <person name="Kohler A."/>
            <person name="de Oliveira R.R."/>
            <person name="Labutti K."/>
            <person name="Lipzen A."/>
            <person name="Lail K."/>
            <person name="Bauer D."/>
            <person name="Ohm R.A."/>
            <person name="Barry K.W."/>
            <person name="Spatafora J."/>
            <person name="Grigoriev I.V."/>
            <person name="Martin F.M."/>
            <person name="Pujade-Renaud V."/>
        </authorList>
    </citation>
    <scope>NUCLEOTIDE SEQUENCE [LARGE SCALE GENOMIC DNA]</scope>
    <source>
        <strain evidence="12 13">Philippines</strain>
    </source>
</reference>
<feature type="compositionally biased region" description="Basic and acidic residues" evidence="10">
    <location>
        <begin position="242"/>
        <end position="253"/>
    </location>
</feature>
<evidence type="ECO:0000256" key="8">
    <source>
        <dbReference type="ARBA" id="ARBA00048679"/>
    </source>
</evidence>
<comment type="catalytic activity">
    <reaction evidence="7">
        <text>L-threonyl-[protein] + ATP = O-phospho-L-threonyl-[protein] + ADP + H(+)</text>
        <dbReference type="Rhea" id="RHEA:46608"/>
        <dbReference type="Rhea" id="RHEA-COMP:11060"/>
        <dbReference type="Rhea" id="RHEA-COMP:11605"/>
        <dbReference type="ChEBI" id="CHEBI:15378"/>
        <dbReference type="ChEBI" id="CHEBI:30013"/>
        <dbReference type="ChEBI" id="CHEBI:30616"/>
        <dbReference type="ChEBI" id="CHEBI:61977"/>
        <dbReference type="ChEBI" id="CHEBI:456216"/>
        <dbReference type="EC" id="2.7.11.1"/>
    </reaction>
</comment>
<dbReference type="PROSITE" id="PS00107">
    <property type="entry name" value="PROTEIN_KINASE_ATP"/>
    <property type="match status" value="1"/>
</dbReference>
<dbReference type="Gene3D" id="1.10.510.10">
    <property type="entry name" value="Transferase(Phosphotransferase) domain 1"/>
    <property type="match status" value="2"/>
</dbReference>
<feature type="domain" description="Protein kinase" evidence="11">
    <location>
        <begin position="10"/>
        <end position="313"/>
    </location>
</feature>
<dbReference type="PANTHER" id="PTHR47634">
    <property type="entry name" value="PROTEIN KINASE DOMAIN-CONTAINING PROTEIN-RELATED"/>
    <property type="match status" value="1"/>
</dbReference>
<dbReference type="SUPFAM" id="SSF56112">
    <property type="entry name" value="Protein kinase-like (PK-like)"/>
    <property type="match status" value="1"/>
</dbReference>
<sequence>MPDGVLVTRYRIVDKLGYGGYSTIWLARDDQLRRYTAIKVGVSNPSVPQRESHIGHTLSQHRPASPSSYSRNELAPSLLNEFKIQGSNGTHTYYATAPAQGNLKEASFSCLFPIRVARALAAKLGIAESYVHSKEIIRGDIHLRNVLTKLPSTFDDLSIEQFREKYEALFELDTPLSYASDIWSLGTAIWEIMGMKFISSEEETVDEIVAQQIDVLGTQDFPAAWRKQWERPSTSEENDNEDIPRRPTGDRETWPPLEQAFEEFVQKYRRKREELGILGEDETRAFLDLMRGMLRFHPEDSLKIHDILRSEWIIGWALPE</sequence>
<evidence type="ECO:0000256" key="5">
    <source>
        <dbReference type="ARBA" id="ARBA00022777"/>
    </source>
</evidence>
<dbReference type="Gene3D" id="3.30.200.20">
    <property type="entry name" value="Phosphorylase Kinase, domain 1"/>
    <property type="match status" value="1"/>
</dbReference>
<dbReference type="GO" id="GO:0004674">
    <property type="term" value="F:protein serine/threonine kinase activity"/>
    <property type="evidence" value="ECO:0007669"/>
    <property type="project" value="UniProtKB-KW"/>
</dbReference>
<dbReference type="STRING" id="1448308.A0A2T2NBF5"/>
<protein>
    <recommendedName>
        <fullName evidence="1">non-specific serine/threonine protein kinase</fullName>
        <ecNumber evidence="1">2.7.11.1</ecNumber>
    </recommendedName>
</protein>
<dbReference type="PROSITE" id="PS50011">
    <property type="entry name" value="PROTEIN_KINASE_DOM"/>
    <property type="match status" value="1"/>
</dbReference>
<dbReference type="InterPro" id="IPR017441">
    <property type="entry name" value="Protein_kinase_ATP_BS"/>
</dbReference>
<keyword evidence="13" id="KW-1185">Reference proteome</keyword>
<keyword evidence="3" id="KW-0808">Transferase</keyword>
<evidence type="ECO:0000256" key="4">
    <source>
        <dbReference type="ARBA" id="ARBA00022741"/>
    </source>
</evidence>
<organism evidence="12 13">
    <name type="scientific">Corynespora cassiicola Philippines</name>
    <dbReference type="NCBI Taxonomy" id="1448308"/>
    <lineage>
        <taxon>Eukaryota</taxon>
        <taxon>Fungi</taxon>
        <taxon>Dikarya</taxon>
        <taxon>Ascomycota</taxon>
        <taxon>Pezizomycotina</taxon>
        <taxon>Dothideomycetes</taxon>
        <taxon>Pleosporomycetidae</taxon>
        <taxon>Pleosporales</taxon>
        <taxon>Corynesporascaceae</taxon>
        <taxon>Corynespora</taxon>
    </lineage>
</organism>
<proteinExistence type="predicted"/>
<keyword evidence="4 9" id="KW-0547">Nucleotide-binding</keyword>
<evidence type="ECO:0000259" key="11">
    <source>
        <dbReference type="PROSITE" id="PS50011"/>
    </source>
</evidence>
<evidence type="ECO:0000313" key="13">
    <source>
        <dbReference type="Proteomes" id="UP000240883"/>
    </source>
</evidence>
<evidence type="ECO:0000256" key="9">
    <source>
        <dbReference type="PROSITE-ProRule" id="PRU10141"/>
    </source>
</evidence>
<feature type="binding site" evidence="9">
    <location>
        <position position="39"/>
    </location>
    <ligand>
        <name>ATP</name>
        <dbReference type="ChEBI" id="CHEBI:30616"/>
    </ligand>
</feature>
<keyword evidence="2" id="KW-0723">Serine/threonine-protein kinase</keyword>
<dbReference type="AlphaFoldDB" id="A0A2T2NBF5"/>
<comment type="catalytic activity">
    <reaction evidence="8">
        <text>L-seryl-[protein] + ATP = O-phospho-L-seryl-[protein] + ADP + H(+)</text>
        <dbReference type="Rhea" id="RHEA:17989"/>
        <dbReference type="Rhea" id="RHEA-COMP:9863"/>
        <dbReference type="Rhea" id="RHEA-COMP:11604"/>
        <dbReference type="ChEBI" id="CHEBI:15378"/>
        <dbReference type="ChEBI" id="CHEBI:29999"/>
        <dbReference type="ChEBI" id="CHEBI:30616"/>
        <dbReference type="ChEBI" id="CHEBI:83421"/>
        <dbReference type="ChEBI" id="CHEBI:456216"/>
        <dbReference type="EC" id="2.7.11.1"/>
    </reaction>
</comment>
<accession>A0A2T2NBF5</accession>
<keyword evidence="5 12" id="KW-0418">Kinase</keyword>
<dbReference type="InterPro" id="IPR051334">
    <property type="entry name" value="SRPK"/>
</dbReference>
<evidence type="ECO:0000256" key="2">
    <source>
        <dbReference type="ARBA" id="ARBA00022527"/>
    </source>
</evidence>
<dbReference type="EMBL" id="KZ678141">
    <property type="protein sequence ID" value="PSN62775.1"/>
    <property type="molecule type" value="Genomic_DNA"/>
</dbReference>
<dbReference type="GO" id="GO:0050684">
    <property type="term" value="P:regulation of mRNA processing"/>
    <property type="evidence" value="ECO:0007669"/>
    <property type="project" value="TreeGrafter"/>
</dbReference>
<dbReference type="OrthoDB" id="5979581at2759"/>
<evidence type="ECO:0000256" key="7">
    <source>
        <dbReference type="ARBA" id="ARBA00047899"/>
    </source>
</evidence>
<dbReference type="PANTHER" id="PTHR47634:SF9">
    <property type="entry name" value="PROTEIN KINASE DOMAIN-CONTAINING PROTEIN-RELATED"/>
    <property type="match status" value="1"/>
</dbReference>
<dbReference type="GO" id="GO:0000245">
    <property type="term" value="P:spliceosomal complex assembly"/>
    <property type="evidence" value="ECO:0007669"/>
    <property type="project" value="TreeGrafter"/>
</dbReference>